<comment type="caution">
    <text evidence="1">The sequence shown here is derived from an EMBL/GenBank/DDBJ whole genome shotgun (WGS) entry which is preliminary data.</text>
</comment>
<dbReference type="AlphaFoldDB" id="A0A5D3DTV9"/>
<proteinExistence type="predicted"/>
<dbReference type="Proteomes" id="UP000321947">
    <property type="component" value="Unassembled WGS sequence"/>
</dbReference>
<dbReference type="EMBL" id="SSTD01003296">
    <property type="protein sequence ID" value="TYK26889.1"/>
    <property type="molecule type" value="Genomic_DNA"/>
</dbReference>
<accession>A0A5D3DTV9</accession>
<evidence type="ECO:0000313" key="1">
    <source>
        <dbReference type="EMBL" id="TYK26889.1"/>
    </source>
</evidence>
<gene>
    <name evidence="1" type="ORF">E5676_scaffold7319G00030</name>
</gene>
<sequence length="112" mass="12792">MVRVVEVEDVTNLLNGLLKMEDKHLHTLASDALVTYADLVALTIQLHSRTLLDQLFAKGKNLRNFKKYNPQTFDGSLQNSTKVELWLASIETIFYYMKSIDNQEGGIFNFPV</sequence>
<reference evidence="1 2" key="1">
    <citation type="submission" date="2019-08" db="EMBL/GenBank/DDBJ databases">
        <title>Draft genome sequences of two oriental melons (Cucumis melo L. var makuwa).</title>
        <authorList>
            <person name="Kwon S.-Y."/>
        </authorList>
    </citation>
    <scope>NUCLEOTIDE SEQUENCE [LARGE SCALE GENOMIC DNA]</scope>
    <source>
        <strain evidence="2">cv. Chang Bougi</strain>
        <tissue evidence="1">Leaf</tissue>
    </source>
</reference>
<protein>
    <submittedName>
        <fullName evidence="1">Histone H2B.3-like</fullName>
    </submittedName>
</protein>
<evidence type="ECO:0000313" key="2">
    <source>
        <dbReference type="Proteomes" id="UP000321947"/>
    </source>
</evidence>
<organism evidence="1 2">
    <name type="scientific">Cucumis melo var. makuwa</name>
    <name type="common">Oriental melon</name>
    <dbReference type="NCBI Taxonomy" id="1194695"/>
    <lineage>
        <taxon>Eukaryota</taxon>
        <taxon>Viridiplantae</taxon>
        <taxon>Streptophyta</taxon>
        <taxon>Embryophyta</taxon>
        <taxon>Tracheophyta</taxon>
        <taxon>Spermatophyta</taxon>
        <taxon>Magnoliopsida</taxon>
        <taxon>eudicotyledons</taxon>
        <taxon>Gunneridae</taxon>
        <taxon>Pentapetalae</taxon>
        <taxon>rosids</taxon>
        <taxon>fabids</taxon>
        <taxon>Cucurbitales</taxon>
        <taxon>Cucurbitaceae</taxon>
        <taxon>Benincaseae</taxon>
        <taxon>Cucumis</taxon>
    </lineage>
</organism>
<name>A0A5D3DTV9_CUCMM</name>